<dbReference type="GO" id="GO:0008270">
    <property type="term" value="F:zinc ion binding"/>
    <property type="evidence" value="ECO:0007669"/>
    <property type="project" value="UniProtKB-KW"/>
</dbReference>
<dbReference type="AlphaFoldDB" id="A0A8J2L3J2"/>
<evidence type="ECO:0000313" key="12">
    <source>
        <dbReference type="Proteomes" id="UP000708208"/>
    </source>
</evidence>
<dbReference type="GO" id="GO:0010468">
    <property type="term" value="P:regulation of gene expression"/>
    <property type="evidence" value="ECO:0007669"/>
    <property type="project" value="TreeGrafter"/>
</dbReference>
<dbReference type="PANTHER" id="PTHR16515">
    <property type="entry name" value="PR DOMAIN ZINC FINGER PROTEIN"/>
    <property type="match status" value="1"/>
</dbReference>
<evidence type="ECO:0000256" key="8">
    <source>
        <dbReference type="PROSITE-ProRule" id="PRU00042"/>
    </source>
</evidence>
<dbReference type="InterPro" id="IPR013087">
    <property type="entry name" value="Znf_C2H2_type"/>
</dbReference>
<dbReference type="Pfam" id="PF00096">
    <property type="entry name" value="zf-C2H2"/>
    <property type="match status" value="1"/>
</dbReference>
<evidence type="ECO:0000256" key="2">
    <source>
        <dbReference type="ARBA" id="ARBA00022723"/>
    </source>
</evidence>
<evidence type="ECO:0000256" key="3">
    <source>
        <dbReference type="ARBA" id="ARBA00022737"/>
    </source>
</evidence>
<accession>A0A8J2L3J2</accession>
<dbReference type="OrthoDB" id="8685330at2759"/>
<evidence type="ECO:0000256" key="5">
    <source>
        <dbReference type="ARBA" id="ARBA00022833"/>
    </source>
</evidence>
<dbReference type="PROSITE" id="PS00028">
    <property type="entry name" value="ZINC_FINGER_C2H2_1"/>
    <property type="match status" value="3"/>
</dbReference>
<feature type="compositionally biased region" description="Polar residues" evidence="9">
    <location>
        <begin position="73"/>
        <end position="89"/>
    </location>
</feature>
<name>A0A8J2L3J2_9HEXA</name>
<dbReference type="InterPro" id="IPR050331">
    <property type="entry name" value="Zinc_finger"/>
</dbReference>
<keyword evidence="5" id="KW-0862">Zinc</keyword>
<feature type="domain" description="C2H2-type" evidence="10">
    <location>
        <begin position="306"/>
        <end position="333"/>
    </location>
</feature>
<comment type="caution">
    <text evidence="11">The sequence shown here is derived from an EMBL/GenBank/DDBJ whole genome shotgun (WGS) entry which is preliminary data.</text>
</comment>
<dbReference type="EMBL" id="CAJVCH010546168">
    <property type="protein sequence ID" value="CAG7828107.1"/>
    <property type="molecule type" value="Genomic_DNA"/>
</dbReference>
<sequence>MTYSPPSSSPLPLTQRSVGQFMARSSTSSGVITMGKPDAAQESGHHISSNLLRQQQLDDNMLGHHSQQRRPSRTSQFLRQSDIRPTSLNDHMVYGSMLTIPEKDSDSSGKSSQAVSYRQISIGTLVPNAELVLPSIGLGEKGEKGLYQCDECPRQFQYLQTLTAHKQMHMEENGDLTVAVVESGQTNAEGEEESILPFEIARYPIYSTFTSSDGYTVQAQATPVPAKNRVLLLRRKTTEFKTFSGPLNVVPVFGGRLALTATSTPTSMGILRTTTTSNKRKSPAVTRNIDLNEAKEVVSLPDDTWHKCTMCEKKYKCRSSLDSHIKIHQGEIAKCEFCGQTMSRTRDLKRHVATVHRDLLKSEDMPKVEVLLSTPDFPDPLSECEMKL</sequence>
<keyword evidence="7" id="KW-0539">Nucleus</keyword>
<keyword evidence="4 8" id="KW-0863">Zinc-finger</keyword>
<feature type="region of interest" description="Disordered" evidence="9">
    <location>
        <begin position="61"/>
        <end position="89"/>
    </location>
</feature>
<evidence type="ECO:0000313" key="11">
    <source>
        <dbReference type="EMBL" id="CAG7828107.1"/>
    </source>
</evidence>
<keyword evidence="12" id="KW-1185">Reference proteome</keyword>
<evidence type="ECO:0000256" key="1">
    <source>
        <dbReference type="ARBA" id="ARBA00004123"/>
    </source>
</evidence>
<evidence type="ECO:0000259" key="10">
    <source>
        <dbReference type="PROSITE" id="PS50157"/>
    </source>
</evidence>
<evidence type="ECO:0000256" key="4">
    <source>
        <dbReference type="ARBA" id="ARBA00022771"/>
    </source>
</evidence>
<gene>
    <name evidence="11" type="ORF">AFUS01_LOCUS38056</name>
</gene>
<dbReference type="SMART" id="SM00355">
    <property type="entry name" value="ZnF_C2H2"/>
    <property type="match status" value="3"/>
</dbReference>
<evidence type="ECO:0000256" key="6">
    <source>
        <dbReference type="ARBA" id="ARBA00023125"/>
    </source>
</evidence>
<dbReference type="PROSITE" id="PS50157">
    <property type="entry name" value="ZINC_FINGER_C2H2_2"/>
    <property type="match status" value="3"/>
</dbReference>
<keyword evidence="3" id="KW-0677">Repeat</keyword>
<dbReference type="PANTHER" id="PTHR16515:SF49">
    <property type="entry name" value="GASTRULA ZINC FINGER PROTEIN XLCGF49.1-LIKE-RELATED"/>
    <property type="match status" value="1"/>
</dbReference>
<proteinExistence type="predicted"/>
<feature type="domain" description="C2H2-type" evidence="10">
    <location>
        <begin position="333"/>
        <end position="356"/>
    </location>
</feature>
<protein>
    <recommendedName>
        <fullName evidence="10">C2H2-type domain-containing protein</fullName>
    </recommendedName>
</protein>
<evidence type="ECO:0000256" key="7">
    <source>
        <dbReference type="ARBA" id="ARBA00023242"/>
    </source>
</evidence>
<organism evidence="11 12">
    <name type="scientific">Allacma fusca</name>
    <dbReference type="NCBI Taxonomy" id="39272"/>
    <lineage>
        <taxon>Eukaryota</taxon>
        <taxon>Metazoa</taxon>
        <taxon>Ecdysozoa</taxon>
        <taxon>Arthropoda</taxon>
        <taxon>Hexapoda</taxon>
        <taxon>Collembola</taxon>
        <taxon>Symphypleona</taxon>
        <taxon>Sminthuridae</taxon>
        <taxon>Allacma</taxon>
    </lineage>
</organism>
<keyword evidence="2" id="KW-0479">Metal-binding</keyword>
<feature type="region of interest" description="Disordered" evidence="9">
    <location>
        <begin position="26"/>
        <end position="45"/>
    </location>
</feature>
<dbReference type="GO" id="GO:0005634">
    <property type="term" value="C:nucleus"/>
    <property type="evidence" value="ECO:0007669"/>
    <property type="project" value="UniProtKB-SubCell"/>
</dbReference>
<keyword evidence="6" id="KW-0238">DNA-binding</keyword>
<dbReference type="Proteomes" id="UP000708208">
    <property type="component" value="Unassembled WGS sequence"/>
</dbReference>
<dbReference type="GO" id="GO:0003677">
    <property type="term" value="F:DNA binding"/>
    <property type="evidence" value="ECO:0007669"/>
    <property type="project" value="UniProtKB-KW"/>
</dbReference>
<comment type="subcellular location">
    <subcellularLocation>
        <location evidence="1">Nucleus</location>
    </subcellularLocation>
</comment>
<evidence type="ECO:0000256" key="9">
    <source>
        <dbReference type="SAM" id="MobiDB-lite"/>
    </source>
</evidence>
<feature type="domain" description="C2H2-type" evidence="10">
    <location>
        <begin position="147"/>
        <end position="174"/>
    </location>
</feature>
<reference evidence="11" key="1">
    <citation type="submission" date="2021-06" db="EMBL/GenBank/DDBJ databases">
        <authorList>
            <person name="Hodson N. C."/>
            <person name="Mongue J. A."/>
            <person name="Jaron S. K."/>
        </authorList>
    </citation>
    <scope>NUCLEOTIDE SEQUENCE</scope>
</reference>